<organism evidence="3 4">
    <name type="scientific">Dethiosulfatarculus sandiegensis</name>
    <dbReference type="NCBI Taxonomy" id="1429043"/>
    <lineage>
        <taxon>Bacteria</taxon>
        <taxon>Pseudomonadati</taxon>
        <taxon>Thermodesulfobacteriota</taxon>
        <taxon>Desulfarculia</taxon>
        <taxon>Desulfarculales</taxon>
        <taxon>Desulfarculaceae</taxon>
        <taxon>Dethiosulfatarculus</taxon>
    </lineage>
</organism>
<dbReference type="SUPFAM" id="SSF52540">
    <property type="entry name" value="P-loop containing nucleoside triphosphate hydrolases"/>
    <property type="match status" value="1"/>
</dbReference>
<feature type="coiled-coil region" evidence="1">
    <location>
        <begin position="437"/>
        <end position="464"/>
    </location>
</feature>
<feature type="domain" description="YhaN AAA" evidence="2">
    <location>
        <begin position="1"/>
        <end position="207"/>
    </location>
</feature>
<sequence length="1173" mass="131908">MRFRRLELAAFGHFNDTILDLSQGAQGLHLVLGPNEAGKSTALRAIHDLFFGIPARTTDSFLHAPSKLLIKALLELKNGDAIFCQRRKGNKNTLLDQEGSPLSPKETARFLELVPESTFKSIFSTSHEELRKGGELIATGQGDLGQALFAAGTGGLGMRNLIQELEDQAGAIFKPTNAKKPFLNNLLIQYQSQMTLARKTILKPEEYEEQLAIQNQAQKRLDHLKTEIRDLSSRLNQLERIEKTQPLVAALGQAEQDLKALPKAAKLDTEFSGSRREAQKEIKEAKSQKAALVAEIESLKQRLSGLLPDKTVLEKTRTVESLFSDLGKYQQNLSDLPGQDTLLKEKKHQAEKLYRELGLKPEDTEEEPALPSVSQRTRLQELSEEEQALKNNLTNAQNRARELATEHARLKERQKNLPSGLELVHPLAMAVGRAREQGDLDTAIAEMQNQVIELEQRLNQSVMDLPFFKGSLEELLTFNAPYEETAAEHEALMAENRRRKDSLEQGREQLFSELNDLKVEIESLTIHGSAPTMEELTKARQKRDQGWQLIKKSWLMHSPDPEAEARFKGSLSLDLAYEASVKKADQTADRIFEQSETVTRLEDRKARQKNCLERLNEINLKIKAQEEEAMTSWQKWANLWTPLMPEPGAPNEMQRWLRDFKEIKQLSLDREKAKQKLARIQKTKGTYQAELTGILSQIQGPLLSSGLDWQALLKMAEGLHASLIKAGQDQKNAEERISEVNEQLKQANSEQAEHKEALDLWQENWERALDQAGMNSGLTPRQAMAELNTRTELSQTLAKANSARQTIAALRQKISTYQKQVQDLCTAIAPRLSDQKTEEAVEGLNRLLADTKTAQTQKEALSEQLQDKETSLNGIEARLNQAKEVLAKLLIQAGVEKEENLPLAEDIWLKREAKLREINELTQSLLSHASPGMGAGELREEAAQVKADEIFALKAETQQQLDDLEEQRAGEQEKTAQAKLRLEQMNDQKGAAQARQEAGNLLAEARDKTEEYLKILFAVNLLKMQMERYLKENKKPLLDKAGEYFRELTGGSFSGLAMGYDEKDNPILLGIRSGKNKEQLPVGAMSDGTCDQLYLGLRLAALELHLAAREPFPFIMDDALVHFDDQRAARALSALTRLSAQTQVIFFTHHQHLGELAGQVAKDGELFIHRLEA</sequence>
<keyword evidence="4" id="KW-1185">Reference proteome</keyword>
<dbReference type="STRING" id="1429043.X474_18340"/>
<name>A0A0D2J315_9BACT</name>
<dbReference type="PANTHER" id="PTHR41259">
    <property type="entry name" value="DOUBLE-STRAND BREAK REPAIR RAD50 ATPASE, PUTATIVE-RELATED"/>
    <property type="match status" value="1"/>
</dbReference>
<dbReference type="RefSeq" id="WP_044350451.1">
    <property type="nucleotide sequence ID" value="NZ_AZAC01000029.1"/>
</dbReference>
<protein>
    <recommendedName>
        <fullName evidence="2">YhaN AAA domain-containing protein</fullName>
    </recommendedName>
</protein>
<feature type="coiled-coil region" evidence="1">
    <location>
        <begin position="947"/>
        <end position="1011"/>
    </location>
</feature>
<dbReference type="OrthoDB" id="9764467at2"/>
<evidence type="ECO:0000256" key="1">
    <source>
        <dbReference type="SAM" id="Coils"/>
    </source>
</evidence>
<feature type="coiled-coil region" evidence="1">
    <location>
        <begin position="500"/>
        <end position="527"/>
    </location>
</feature>
<dbReference type="InterPro" id="IPR027417">
    <property type="entry name" value="P-loop_NTPase"/>
</dbReference>
<dbReference type="AlphaFoldDB" id="A0A0D2J315"/>
<reference evidence="3 4" key="1">
    <citation type="submission" date="2013-11" db="EMBL/GenBank/DDBJ databases">
        <title>Metagenomic analysis of a methanogenic consortium involved in long chain n-alkane degradation.</title>
        <authorList>
            <person name="Davidova I.A."/>
            <person name="Callaghan A.V."/>
            <person name="Wawrik B."/>
            <person name="Pruitt S."/>
            <person name="Marks C."/>
            <person name="Duncan K.E."/>
            <person name="Suflita J.M."/>
        </authorList>
    </citation>
    <scope>NUCLEOTIDE SEQUENCE [LARGE SCALE GENOMIC DNA]</scope>
    <source>
        <strain evidence="3 4">SPR</strain>
    </source>
</reference>
<feature type="coiled-coil region" evidence="1">
    <location>
        <begin position="275"/>
        <end position="302"/>
    </location>
</feature>
<dbReference type="Proteomes" id="UP000032233">
    <property type="component" value="Unassembled WGS sequence"/>
</dbReference>
<accession>A0A0D2J315</accession>
<feature type="coiled-coil region" evidence="1">
    <location>
        <begin position="723"/>
        <end position="764"/>
    </location>
</feature>
<dbReference type="PANTHER" id="PTHR41259:SF1">
    <property type="entry name" value="DOUBLE-STRAND BREAK REPAIR RAD50 ATPASE, PUTATIVE-RELATED"/>
    <property type="match status" value="1"/>
</dbReference>
<comment type="caution">
    <text evidence="3">The sequence shown here is derived from an EMBL/GenBank/DDBJ whole genome shotgun (WGS) entry which is preliminary data.</text>
</comment>
<proteinExistence type="predicted"/>
<gene>
    <name evidence="3" type="ORF">X474_18340</name>
</gene>
<dbReference type="Pfam" id="PF13514">
    <property type="entry name" value="AAA_27"/>
    <property type="match status" value="1"/>
</dbReference>
<dbReference type="EMBL" id="AZAC01000029">
    <property type="protein sequence ID" value="KIX12564.1"/>
    <property type="molecule type" value="Genomic_DNA"/>
</dbReference>
<dbReference type="InParanoid" id="A0A0D2J315"/>
<feature type="coiled-coil region" evidence="1">
    <location>
        <begin position="207"/>
        <end position="241"/>
    </location>
</feature>
<dbReference type="InterPro" id="IPR038734">
    <property type="entry name" value="YhaN_AAA"/>
</dbReference>
<evidence type="ECO:0000259" key="2">
    <source>
        <dbReference type="Pfam" id="PF13514"/>
    </source>
</evidence>
<feature type="coiled-coil region" evidence="1">
    <location>
        <begin position="793"/>
        <end position="892"/>
    </location>
</feature>
<evidence type="ECO:0000313" key="3">
    <source>
        <dbReference type="EMBL" id="KIX12564.1"/>
    </source>
</evidence>
<dbReference type="Gene3D" id="3.40.50.300">
    <property type="entry name" value="P-loop containing nucleotide triphosphate hydrolases"/>
    <property type="match status" value="2"/>
</dbReference>
<keyword evidence="1" id="KW-0175">Coiled coil</keyword>
<feature type="coiled-coil region" evidence="1">
    <location>
        <begin position="663"/>
        <end position="690"/>
    </location>
</feature>
<feature type="coiled-coil region" evidence="1">
    <location>
        <begin position="372"/>
        <end position="413"/>
    </location>
</feature>
<evidence type="ECO:0000313" key="4">
    <source>
        <dbReference type="Proteomes" id="UP000032233"/>
    </source>
</evidence>
<feature type="coiled-coil region" evidence="1">
    <location>
        <begin position="598"/>
        <end position="628"/>
    </location>
</feature>